<dbReference type="EMBL" id="CP139558">
    <property type="protein sequence ID" value="WPU96999.1"/>
    <property type="molecule type" value="Genomic_DNA"/>
</dbReference>
<dbReference type="Proteomes" id="UP001324380">
    <property type="component" value="Chromosome"/>
</dbReference>
<dbReference type="RefSeq" id="WP_321566085.1">
    <property type="nucleotide sequence ID" value="NZ_CP139558.1"/>
</dbReference>
<keyword evidence="2" id="KW-0238">DNA-binding</keyword>
<dbReference type="PANTHER" id="PTHR43214">
    <property type="entry name" value="TWO-COMPONENT RESPONSE REGULATOR"/>
    <property type="match status" value="1"/>
</dbReference>
<proteinExistence type="predicted"/>
<dbReference type="InterPro" id="IPR058245">
    <property type="entry name" value="NreC/VraR/RcsB-like_REC"/>
</dbReference>
<dbReference type="InterPro" id="IPR016032">
    <property type="entry name" value="Sig_transdc_resp-reg_C-effctor"/>
</dbReference>
<dbReference type="SMART" id="SM00448">
    <property type="entry name" value="REC"/>
    <property type="match status" value="1"/>
</dbReference>
<dbReference type="Gene3D" id="3.40.50.2300">
    <property type="match status" value="1"/>
</dbReference>
<dbReference type="PROSITE" id="PS50043">
    <property type="entry name" value="HTH_LUXR_2"/>
    <property type="match status" value="1"/>
</dbReference>
<evidence type="ECO:0000259" key="5">
    <source>
        <dbReference type="PROSITE" id="PS50110"/>
    </source>
</evidence>
<dbReference type="SUPFAM" id="SSF46894">
    <property type="entry name" value="C-terminal effector domain of the bipartite response regulators"/>
    <property type="match status" value="1"/>
</dbReference>
<dbReference type="Pfam" id="PF00072">
    <property type="entry name" value="Response_reg"/>
    <property type="match status" value="1"/>
</dbReference>
<feature type="domain" description="HTH luxR-type" evidence="4">
    <location>
        <begin position="150"/>
        <end position="215"/>
    </location>
</feature>
<evidence type="ECO:0000313" key="6">
    <source>
        <dbReference type="EMBL" id="WPU96999.1"/>
    </source>
</evidence>
<dbReference type="CDD" id="cd17535">
    <property type="entry name" value="REC_NarL-like"/>
    <property type="match status" value="1"/>
</dbReference>
<dbReference type="SMART" id="SM00421">
    <property type="entry name" value="HTH_LUXR"/>
    <property type="match status" value="1"/>
</dbReference>
<dbReference type="InterPro" id="IPR000792">
    <property type="entry name" value="Tscrpt_reg_LuxR_C"/>
</dbReference>
<evidence type="ECO:0000313" key="7">
    <source>
        <dbReference type="Proteomes" id="UP001324380"/>
    </source>
</evidence>
<dbReference type="InterPro" id="IPR039420">
    <property type="entry name" value="WalR-like"/>
</dbReference>
<dbReference type="PANTHER" id="PTHR43214:SF43">
    <property type="entry name" value="TWO-COMPONENT RESPONSE REGULATOR"/>
    <property type="match status" value="1"/>
</dbReference>
<dbReference type="PROSITE" id="PS50110">
    <property type="entry name" value="RESPONSE_REGULATORY"/>
    <property type="match status" value="1"/>
</dbReference>
<keyword evidence="7" id="KW-1185">Reference proteome</keyword>
<sequence>MQQDKSIRIAIIDDHTLFRNGVASLLSELNEIEVVFDAANGEEMINKLVPDTLPEVILMDITMPVMNGYESTQWLKKNHPQIKVLALSMFEDDAPIIGMIKSGASGYLLKESKTADLVVAIQTVVNHGFYLNNLVSGKLIRSVQDDQLEAHGKVNQLSDREMKFLELCCSELTYKEIAGVMNLSPHTIDNYRETLFQKLDLKSRTGLVLFAIKNKLIKV</sequence>
<protein>
    <submittedName>
        <fullName evidence="6">Response regulator transcription factor</fullName>
    </submittedName>
</protein>
<evidence type="ECO:0000256" key="1">
    <source>
        <dbReference type="ARBA" id="ARBA00022553"/>
    </source>
</evidence>
<dbReference type="InterPro" id="IPR001789">
    <property type="entry name" value="Sig_transdc_resp-reg_receiver"/>
</dbReference>
<feature type="modified residue" description="4-aspartylphosphate" evidence="3">
    <location>
        <position position="60"/>
    </location>
</feature>
<evidence type="ECO:0000256" key="3">
    <source>
        <dbReference type="PROSITE-ProRule" id="PRU00169"/>
    </source>
</evidence>
<reference evidence="6 7" key="1">
    <citation type="submission" date="2023-11" db="EMBL/GenBank/DDBJ databases">
        <title>Analysis of the Genomes of Mucilaginibacter gossypii cycad 4 and M. sabulilitoris SNA2: microbes with the potential for plant growth promotion.</title>
        <authorList>
            <person name="Hirsch A.M."/>
            <person name="Humm E."/>
            <person name="Rubbi M."/>
            <person name="Del Vecchio G."/>
            <person name="Ha S.M."/>
            <person name="Pellegrini M."/>
            <person name="Gunsalus R.P."/>
        </authorList>
    </citation>
    <scope>NUCLEOTIDE SEQUENCE [LARGE SCALE GENOMIC DNA]</scope>
    <source>
        <strain evidence="6 7">SNA2</strain>
    </source>
</reference>
<dbReference type="CDD" id="cd06170">
    <property type="entry name" value="LuxR_C_like"/>
    <property type="match status" value="1"/>
</dbReference>
<evidence type="ECO:0000259" key="4">
    <source>
        <dbReference type="PROSITE" id="PS50043"/>
    </source>
</evidence>
<dbReference type="Pfam" id="PF00196">
    <property type="entry name" value="GerE"/>
    <property type="match status" value="1"/>
</dbReference>
<feature type="domain" description="Response regulatory" evidence="5">
    <location>
        <begin position="8"/>
        <end position="125"/>
    </location>
</feature>
<gene>
    <name evidence="6" type="ORF">SNE25_15870</name>
</gene>
<organism evidence="6 7">
    <name type="scientific">Mucilaginibacter sabulilitoris</name>
    <dbReference type="NCBI Taxonomy" id="1173583"/>
    <lineage>
        <taxon>Bacteria</taxon>
        <taxon>Pseudomonadati</taxon>
        <taxon>Bacteroidota</taxon>
        <taxon>Sphingobacteriia</taxon>
        <taxon>Sphingobacteriales</taxon>
        <taxon>Sphingobacteriaceae</taxon>
        <taxon>Mucilaginibacter</taxon>
    </lineage>
</organism>
<name>A0ABZ0TVQ3_9SPHI</name>
<dbReference type="InterPro" id="IPR011006">
    <property type="entry name" value="CheY-like_superfamily"/>
</dbReference>
<evidence type="ECO:0000256" key="2">
    <source>
        <dbReference type="ARBA" id="ARBA00023125"/>
    </source>
</evidence>
<dbReference type="SUPFAM" id="SSF52172">
    <property type="entry name" value="CheY-like"/>
    <property type="match status" value="1"/>
</dbReference>
<accession>A0ABZ0TVQ3</accession>
<keyword evidence="1 3" id="KW-0597">Phosphoprotein</keyword>